<reference evidence="9" key="1">
    <citation type="submission" date="2016-10" db="EMBL/GenBank/DDBJ databases">
        <title>Sequence of Gallionella enrichment culture.</title>
        <authorList>
            <person name="Poehlein A."/>
            <person name="Muehling M."/>
            <person name="Daniel R."/>
        </authorList>
    </citation>
    <scope>NUCLEOTIDE SEQUENCE</scope>
</reference>
<dbReference type="InterPro" id="IPR045053">
    <property type="entry name" value="MAN-like"/>
</dbReference>
<dbReference type="Gene3D" id="3.20.20.80">
    <property type="entry name" value="Glycosidases"/>
    <property type="match status" value="1"/>
</dbReference>
<keyword evidence="6" id="KW-0378">Hydrolase</keyword>
<gene>
    <name evidence="9" type="ORF">GALL_224550</name>
</gene>
<evidence type="ECO:0000256" key="5">
    <source>
        <dbReference type="ARBA" id="ARBA00022729"/>
    </source>
</evidence>
<dbReference type="InterPro" id="IPR013783">
    <property type="entry name" value="Ig-like_fold"/>
</dbReference>
<proteinExistence type="predicted"/>
<evidence type="ECO:0000256" key="4">
    <source>
        <dbReference type="ARBA" id="ARBA00022525"/>
    </source>
</evidence>
<organism evidence="9">
    <name type="scientific">mine drainage metagenome</name>
    <dbReference type="NCBI Taxonomy" id="410659"/>
    <lineage>
        <taxon>unclassified sequences</taxon>
        <taxon>metagenomes</taxon>
        <taxon>ecological metagenomes</taxon>
    </lineage>
</organism>
<evidence type="ECO:0000256" key="2">
    <source>
        <dbReference type="ARBA" id="ARBA00004613"/>
    </source>
</evidence>
<accession>A0A1J5RUD0</accession>
<comment type="catalytic activity">
    <reaction evidence="1">
        <text>Random hydrolysis of (1-&gt;4)-beta-D-mannosidic linkages in mannans, galactomannans and glucomannans.</text>
        <dbReference type="EC" id="3.2.1.78"/>
    </reaction>
</comment>
<dbReference type="InterPro" id="IPR001547">
    <property type="entry name" value="Glyco_hydro_5"/>
</dbReference>
<dbReference type="PANTHER" id="PTHR31451">
    <property type="match status" value="1"/>
</dbReference>
<feature type="domain" description="Glycoside hydrolase family 5" evidence="8">
    <location>
        <begin position="168"/>
        <end position="318"/>
    </location>
</feature>
<keyword evidence="7" id="KW-0326">Glycosidase</keyword>
<evidence type="ECO:0000313" key="9">
    <source>
        <dbReference type="EMBL" id="OIQ95583.1"/>
    </source>
</evidence>
<dbReference type="GO" id="GO:0016985">
    <property type="term" value="F:mannan endo-1,4-beta-mannosidase activity"/>
    <property type="evidence" value="ECO:0007669"/>
    <property type="project" value="TreeGrafter"/>
</dbReference>
<evidence type="ECO:0000256" key="1">
    <source>
        <dbReference type="ARBA" id="ARBA00001678"/>
    </source>
</evidence>
<dbReference type="Gene3D" id="2.60.40.10">
    <property type="entry name" value="Immunoglobulins"/>
    <property type="match status" value="1"/>
</dbReference>
<keyword evidence="5" id="KW-0732">Signal</keyword>
<keyword evidence="4" id="KW-0964">Secreted</keyword>
<evidence type="ECO:0000256" key="7">
    <source>
        <dbReference type="ARBA" id="ARBA00023295"/>
    </source>
</evidence>
<dbReference type="GO" id="GO:0005576">
    <property type="term" value="C:extracellular region"/>
    <property type="evidence" value="ECO:0007669"/>
    <property type="project" value="UniProtKB-SubCell"/>
</dbReference>
<dbReference type="PANTHER" id="PTHR31451:SF39">
    <property type="entry name" value="MANNAN ENDO-1,4-BETA-MANNOSIDASE 1"/>
    <property type="match status" value="1"/>
</dbReference>
<sequence>MKWPLRDTPLRLLSGVLLAGLCLSARAAERPWPFITVKGDRLMEGARTFRFFGLTAPNLQQNESQILPDHSNRFPDDYEIRDTLDTLHRLGARATRTFALSVASPADKGMPVYIEGRRRYNEEAFRELDRVIALCHEYDVRLIIPVIASQSFGGIRGVDEFAALSGKTEQGAFWTDETVKSDFRALLEYLVNRRNTVDGLRYKDDPAILAWQLGNEFLSYAPDRKLDPGTWTPRITAWSLEMAAYLKRIDPNHLVMEAGGDRKALLASPDIDIMSTHLYEYWNRLFGGPTDLSQAARADWAACRGKKPLIVDEFGLATVANVRSLMTTIRETGISGGLLWSLRSHRRDGGFYYHNEGGTPINSYHFPGFATGQSYDEMELLDLVRAGAYRIQGETVPPLTAPSPAPVLRALAGGFTWRGSTGAGRYAVERAPSPAGPWTVMADNVEDSVVDDVKGFEASGASAPLVLWSDETREPGKTYWYRVRGFNPAGATGYSNVVSQRAEAQ</sequence>
<name>A0A1J5RUD0_9ZZZZ</name>
<evidence type="ECO:0000259" key="8">
    <source>
        <dbReference type="Pfam" id="PF26410"/>
    </source>
</evidence>
<dbReference type="SUPFAM" id="SSF51445">
    <property type="entry name" value="(Trans)glycosidases"/>
    <property type="match status" value="1"/>
</dbReference>
<protein>
    <recommendedName>
        <fullName evidence="3">mannan endo-1,4-beta-mannosidase</fullName>
        <ecNumber evidence="3">3.2.1.78</ecNumber>
    </recommendedName>
</protein>
<dbReference type="AlphaFoldDB" id="A0A1J5RUD0"/>
<evidence type="ECO:0000256" key="6">
    <source>
        <dbReference type="ARBA" id="ARBA00022801"/>
    </source>
</evidence>
<dbReference type="EC" id="3.2.1.78" evidence="3"/>
<comment type="caution">
    <text evidence="9">The sequence shown here is derived from an EMBL/GenBank/DDBJ whole genome shotgun (WGS) entry which is preliminary data.</text>
</comment>
<dbReference type="EMBL" id="MLJW01000164">
    <property type="protein sequence ID" value="OIQ95583.1"/>
    <property type="molecule type" value="Genomic_DNA"/>
</dbReference>
<comment type="subcellular location">
    <subcellularLocation>
        <location evidence="2">Secreted</location>
    </subcellularLocation>
</comment>
<dbReference type="InterPro" id="IPR017853">
    <property type="entry name" value="GH"/>
</dbReference>
<dbReference type="Pfam" id="PF26410">
    <property type="entry name" value="GH5_mannosidase"/>
    <property type="match status" value="1"/>
</dbReference>
<evidence type="ECO:0000256" key="3">
    <source>
        <dbReference type="ARBA" id="ARBA00012706"/>
    </source>
</evidence>